<feature type="compositionally biased region" description="Basic and acidic residues" evidence="1">
    <location>
        <begin position="86"/>
        <end position="98"/>
    </location>
</feature>
<accession>A0AAV4W2L8</accession>
<name>A0AAV4W2L8_CAEEX</name>
<evidence type="ECO:0000313" key="2">
    <source>
        <dbReference type="EMBL" id="GIY76872.1"/>
    </source>
</evidence>
<keyword evidence="3" id="KW-1185">Reference proteome</keyword>
<dbReference type="EMBL" id="BPLR01015545">
    <property type="protein sequence ID" value="GIY76872.1"/>
    <property type="molecule type" value="Genomic_DNA"/>
</dbReference>
<comment type="caution">
    <text evidence="2">The sequence shown here is derived from an EMBL/GenBank/DDBJ whole genome shotgun (WGS) entry which is preliminary data.</text>
</comment>
<sequence length="107" mass="12034">MDSSHYVTYKMDLECRSKAGQKCSLAFQSKGNLGNGRSSSVSPWTDNKRAFRPLFRLGRAPGRIITKWNPGRVSGQQYIAGGQEFGMRERSASPDKQRPTRLLRRVG</sequence>
<reference evidence="2 3" key="1">
    <citation type="submission" date="2021-06" db="EMBL/GenBank/DDBJ databases">
        <title>Caerostris extrusa draft genome.</title>
        <authorList>
            <person name="Kono N."/>
            <person name="Arakawa K."/>
        </authorList>
    </citation>
    <scope>NUCLEOTIDE SEQUENCE [LARGE SCALE GENOMIC DNA]</scope>
</reference>
<feature type="region of interest" description="Disordered" evidence="1">
    <location>
        <begin position="83"/>
        <end position="107"/>
    </location>
</feature>
<proteinExistence type="predicted"/>
<evidence type="ECO:0000256" key="1">
    <source>
        <dbReference type="SAM" id="MobiDB-lite"/>
    </source>
</evidence>
<gene>
    <name evidence="2" type="ORF">CEXT_205681</name>
</gene>
<protein>
    <submittedName>
        <fullName evidence="2">Uncharacterized protein</fullName>
    </submittedName>
</protein>
<dbReference type="AlphaFoldDB" id="A0AAV4W2L8"/>
<evidence type="ECO:0000313" key="3">
    <source>
        <dbReference type="Proteomes" id="UP001054945"/>
    </source>
</evidence>
<dbReference type="Proteomes" id="UP001054945">
    <property type="component" value="Unassembled WGS sequence"/>
</dbReference>
<organism evidence="2 3">
    <name type="scientific">Caerostris extrusa</name>
    <name type="common">Bark spider</name>
    <name type="synonym">Caerostris bankana</name>
    <dbReference type="NCBI Taxonomy" id="172846"/>
    <lineage>
        <taxon>Eukaryota</taxon>
        <taxon>Metazoa</taxon>
        <taxon>Ecdysozoa</taxon>
        <taxon>Arthropoda</taxon>
        <taxon>Chelicerata</taxon>
        <taxon>Arachnida</taxon>
        <taxon>Araneae</taxon>
        <taxon>Araneomorphae</taxon>
        <taxon>Entelegynae</taxon>
        <taxon>Araneoidea</taxon>
        <taxon>Araneidae</taxon>
        <taxon>Caerostris</taxon>
    </lineage>
</organism>